<dbReference type="InterPro" id="IPR044672">
    <property type="entry name" value="MOCS2A"/>
</dbReference>
<keyword evidence="1" id="KW-0547">Nucleotide-binding</keyword>
<dbReference type="STRING" id="1121001.SAMN02745857_01510"/>
<dbReference type="GO" id="GO:0000166">
    <property type="term" value="F:nucleotide binding"/>
    <property type="evidence" value="ECO:0007669"/>
    <property type="project" value="UniProtKB-KW"/>
</dbReference>
<dbReference type="GO" id="GO:1990133">
    <property type="term" value="C:molybdopterin adenylyltransferase complex"/>
    <property type="evidence" value="ECO:0007669"/>
    <property type="project" value="TreeGrafter"/>
</dbReference>
<evidence type="ECO:0000313" key="5">
    <source>
        <dbReference type="Proteomes" id="UP000192761"/>
    </source>
</evidence>
<proteinExistence type="inferred from homology"/>
<dbReference type="SUPFAM" id="SSF54285">
    <property type="entry name" value="MoaD/ThiS"/>
    <property type="match status" value="1"/>
</dbReference>
<evidence type="ECO:0000256" key="2">
    <source>
        <dbReference type="ARBA" id="ARBA00024200"/>
    </source>
</evidence>
<dbReference type="Proteomes" id="UP000192761">
    <property type="component" value="Unassembled WGS sequence"/>
</dbReference>
<organism evidence="4 5">
    <name type="scientific">Andreprevotia lacus DSM 23236</name>
    <dbReference type="NCBI Taxonomy" id="1121001"/>
    <lineage>
        <taxon>Bacteria</taxon>
        <taxon>Pseudomonadati</taxon>
        <taxon>Pseudomonadota</taxon>
        <taxon>Betaproteobacteria</taxon>
        <taxon>Neisseriales</taxon>
        <taxon>Chitinibacteraceae</taxon>
        <taxon>Andreprevotia</taxon>
    </lineage>
</organism>
<evidence type="ECO:0000313" key="4">
    <source>
        <dbReference type="EMBL" id="SMC22986.1"/>
    </source>
</evidence>
<dbReference type="InterPro" id="IPR003749">
    <property type="entry name" value="ThiS/MoaD-like"/>
</dbReference>
<dbReference type="CDD" id="cd00754">
    <property type="entry name" value="Ubl_MoaD"/>
    <property type="match status" value="1"/>
</dbReference>
<evidence type="ECO:0000256" key="3">
    <source>
        <dbReference type="ARBA" id="ARBA00024247"/>
    </source>
</evidence>
<dbReference type="InterPro" id="IPR012675">
    <property type="entry name" value="Beta-grasp_dom_sf"/>
</dbReference>
<dbReference type="Gene3D" id="3.10.20.30">
    <property type="match status" value="1"/>
</dbReference>
<dbReference type="AlphaFoldDB" id="A0A1W1XG65"/>
<dbReference type="EMBL" id="FWXD01000007">
    <property type="protein sequence ID" value="SMC22986.1"/>
    <property type="molecule type" value="Genomic_DNA"/>
</dbReference>
<accession>A0A1W1XG65</accession>
<dbReference type="Pfam" id="PF02597">
    <property type="entry name" value="ThiS"/>
    <property type="match status" value="1"/>
</dbReference>
<reference evidence="4 5" key="1">
    <citation type="submission" date="2017-04" db="EMBL/GenBank/DDBJ databases">
        <authorList>
            <person name="Afonso C.L."/>
            <person name="Miller P.J."/>
            <person name="Scott M.A."/>
            <person name="Spackman E."/>
            <person name="Goraichik I."/>
            <person name="Dimitrov K.M."/>
            <person name="Suarez D.L."/>
            <person name="Swayne D.E."/>
        </authorList>
    </citation>
    <scope>NUCLEOTIDE SEQUENCE [LARGE SCALE GENOMIC DNA]</scope>
    <source>
        <strain evidence="4 5">DSM 23236</strain>
    </source>
</reference>
<evidence type="ECO:0000256" key="1">
    <source>
        <dbReference type="ARBA" id="ARBA00022741"/>
    </source>
</evidence>
<dbReference type="InterPro" id="IPR016155">
    <property type="entry name" value="Mopterin_synth/thiamin_S_b"/>
</dbReference>
<keyword evidence="5" id="KW-1185">Reference proteome</keyword>
<dbReference type="GO" id="GO:0006777">
    <property type="term" value="P:Mo-molybdopterin cofactor biosynthetic process"/>
    <property type="evidence" value="ECO:0007669"/>
    <property type="project" value="InterPro"/>
</dbReference>
<sequence>MSTLHLRYFARLRERFGRDAEPLGIPAVPYTVADVIALLVARGGIWADELGGPRVFRVAVDQEMAQLDTPVHDGAEVAIFPPVTGG</sequence>
<name>A0A1W1XG65_9NEIS</name>
<comment type="similarity">
    <text evidence="2">Belongs to the MoaD family.</text>
</comment>
<protein>
    <recommendedName>
        <fullName evidence="3">Molybdopterin synthase sulfur carrier subunit</fullName>
    </recommendedName>
</protein>
<dbReference type="RefSeq" id="WP_084090174.1">
    <property type="nucleotide sequence ID" value="NZ_FWXD01000007.1"/>
</dbReference>
<dbReference type="PANTHER" id="PTHR33359">
    <property type="entry name" value="MOLYBDOPTERIN SYNTHASE SULFUR CARRIER SUBUNIT"/>
    <property type="match status" value="1"/>
</dbReference>
<gene>
    <name evidence="4" type="ORF">SAMN02745857_01510</name>
</gene>
<dbReference type="PANTHER" id="PTHR33359:SF1">
    <property type="entry name" value="MOLYBDOPTERIN SYNTHASE SULFUR CARRIER SUBUNIT"/>
    <property type="match status" value="1"/>
</dbReference>
<dbReference type="OrthoDB" id="9801945at2"/>